<gene>
    <name evidence="1" type="ORF">BJ982_004430</name>
</gene>
<evidence type="ECO:0008006" key="3">
    <source>
        <dbReference type="Google" id="ProtNLM"/>
    </source>
</evidence>
<reference evidence="1 2" key="1">
    <citation type="submission" date="2020-08" db="EMBL/GenBank/DDBJ databases">
        <title>Sequencing the genomes of 1000 actinobacteria strains.</title>
        <authorList>
            <person name="Klenk H.-P."/>
        </authorList>
    </citation>
    <scope>NUCLEOTIDE SEQUENCE [LARGE SCALE GENOMIC DNA]</scope>
    <source>
        <strain evidence="1 2">DSM 45784</strain>
    </source>
</reference>
<sequence length="280" mass="30819">MWKSLADATVHFRRSQVAMVAAAPGVGKSAFTLNLAIRSGARGIYMSADSDEVTQAFRAAAILTGDRVQEIEAAYKVGKGERYDKVLREFTNVWFDFDASPNLTHIEEEVLAYAYMYGRWPELLVLDNLVNVFDESGGEGFAGHENTMSFLVDLARKTEAQVTVLHHVVGEAESGDQPLKLKDIRGKITKLQTLVLGLAYTDTYTPQGRALGVYVLKNRSGKASASGDLSVELNADLDRMLINDMEAPAGGDLPDAVWEDFKQDFEAAEGIREREIHEAL</sequence>
<dbReference type="InterPro" id="IPR027417">
    <property type="entry name" value="P-loop_NTPase"/>
</dbReference>
<dbReference type="Gene3D" id="3.40.50.300">
    <property type="entry name" value="P-loop containing nucleotide triphosphate hydrolases"/>
    <property type="match status" value="1"/>
</dbReference>
<evidence type="ECO:0000313" key="2">
    <source>
        <dbReference type="Proteomes" id="UP000542210"/>
    </source>
</evidence>
<dbReference type="AlphaFoldDB" id="A0A7W7DA82"/>
<dbReference type="RefSeq" id="WP_184882957.1">
    <property type="nucleotide sequence ID" value="NZ_BOOV01000005.1"/>
</dbReference>
<dbReference type="Pfam" id="PF13481">
    <property type="entry name" value="AAA_25"/>
    <property type="match status" value="1"/>
</dbReference>
<proteinExistence type="predicted"/>
<protein>
    <recommendedName>
        <fullName evidence="3">SF4 helicase domain-containing protein</fullName>
    </recommendedName>
</protein>
<comment type="caution">
    <text evidence="1">The sequence shown here is derived from an EMBL/GenBank/DDBJ whole genome shotgun (WGS) entry which is preliminary data.</text>
</comment>
<keyword evidence="2" id="KW-1185">Reference proteome</keyword>
<evidence type="ECO:0000313" key="1">
    <source>
        <dbReference type="EMBL" id="MBB4702886.1"/>
    </source>
</evidence>
<name>A0A7W7DA82_9ACTN</name>
<accession>A0A7W7DA82</accession>
<dbReference type="SUPFAM" id="SSF52540">
    <property type="entry name" value="P-loop containing nucleoside triphosphate hydrolases"/>
    <property type="match status" value="1"/>
</dbReference>
<dbReference type="EMBL" id="JACHND010000001">
    <property type="protein sequence ID" value="MBB4702886.1"/>
    <property type="molecule type" value="Genomic_DNA"/>
</dbReference>
<organism evidence="1 2">
    <name type="scientific">Sphaerisporangium siamense</name>
    <dbReference type="NCBI Taxonomy" id="795645"/>
    <lineage>
        <taxon>Bacteria</taxon>
        <taxon>Bacillati</taxon>
        <taxon>Actinomycetota</taxon>
        <taxon>Actinomycetes</taxon>
        <taxon>Streptosporangiales</taxon>
        <taxon>Streptosporangiaceae</taxon>
        <taxon>Sphaerisporangium</taxon>
    </lineage>
</organism>
<dbReference type="Proteomes" id="UP000542210">
    <property type="component" value="Unassembled WGS sequence"/>
</dbReference>